<feature type="binding site" evidence="1">
    <location>
        <position position="236"/>
    </location>
    <ligand>
        <name>[2Fe-2S] cluster</name>
        <dbReference type="ChEBI" id="CHEBI:190135"/>
    </ligand>
</feature>
<feature type="binding site" evidence="1">
    <location>
        <position position="247"/>
    </location>
    <ligand>
        <name>[2Fe-2S] cluster</name>
        <dbReference type="ChEBI" id="CHEBI:190135"/>
    </ligand>
</feature>
<dbReference type="PANTHER" id="PTHR43513:SF1">
    <property type="entry name" value="ANAEROBIC SULFITE REDUCTASE SUBUNIT B"/>
    <property type="match status" value="1"/>
</dbReference>
<keyword evidence="1" id="KW-0411">Iron-sulfur</keyword>
<dbReference type="InterPro" id="IPR050353">
    <property type="entry name" value="PyrK_electron_transfer"/>
</dbReference>
<dbReference type="InterPro" id="IPR017938">
    <property type="entry name" value="Riboflavin_synthase-like_b-brl"/>
</dbReference>
<dbReference type="PIRSF" id="PIRSF006816">
    <property type="entry name" value="Cyc3_hyd_g"/>
    <property type="match status" value="1"/>
</dbReference>
<dbReference type="AlphaFoldDB" id="A0A7G9G1N1"/>
<dbReference type="GO" id="GO:0006221">
    <property type="term" value="P:pyrimidine nucleotide biosynthetic process"/>
    <property type="evidence" value="ECO:0007669"/>
    <property type="project" value="InterPro"/>
</dbReference>
<dbReference type="Pfam" id="PF10418">
    <property type="entry name" value="DHODB_Fe-S_bind"/>
    <property type="match status" value="1"/>
</dbReference>
<dbReference type="InterPro" id="IPR019480">
    <property type="entry name" value="Dihydroorotate_DH_Fe-S-bd"/>
</dbReference>
<dbReference type="PRINTS" id="PR00406">
    <property type="entry name" value="CYTB5RDTASE"/>
</dbReference>
<dbReference type="InterPro" id="IPR001433">
    <property type="entry name" value="OxRdtase_FAD/NAD-bd"/>
</dbReference>
<dbReference type="InterPro" id="IPR039261">
    <property type="entry name" value="FNR_nucleotide-bd"/>
</dbReference>
<evidence type="ECO:0000256" key="1">
    <source>
        <dbReference type="PIRSR" id="PIRSR006816-2"/>
    </source>
</evidence>
<evidence type="ECO:0000313" key="3">
    <source>
        <dbReference type="EMBL" id="QNM04713.1"/>
    </source>
</evidence>
<dbReference type="PANTHER" id="PTHR43513">
    <property type="entry name" value="DIHYDROOROTATE DEHYDROGENASE B (NAD(+)), ELECTRON TRANSFER SUBUNIT"/>
    <property type="match status" value="1"/>
</dbReference>
<organism evidence="3 4">
    <name type="scientific">Qiania dongpingensis</name>
    <dbReference type="NCBI Taxonomy" id="2763669"/>
    <lineage>
        <taxon>Bacteria</taxon>
        <taxon>Bacillati</taxon>
        <taxon>Bacillota</taxon>
        <taxon>Clostridia</taxon>
        <taxon>Lachnospirales</taxon>
        <taxon>Lachnospiraceae</taxon>
        <taxon>Qiania</taxon>
    </lineage>
</organism>
<feature type="domain" description="FAD-binding FR-type" evidence="2">
    <location>
        <begin position="6"/>
        <end position="97"/>
    </location>
</feature>
<keyword evidence="1" id="KW-0479">Metal-binding</keyword>
<dbReference type="PROSITE" id="PS51384">
    <property type="entry name" value="FAD_FR"/>
    <property type="match status" value="1"/>
</dbReference>
<dbReference type="CDD" id="cd06221">
    <property type="entry name" value="sulfite_reductase_like"/>
    <property type="match status" value="1"/>
</dbReference>
<evidence type="ECO:0000313" key="4">
    <source>
        <dbReference type="Proteomes" id="UP000515823"/>
    </source>
</evidence>
<feature type="binding site" evidence="1">
    <location>
        <position position="239"/>
    </location>
    <ligand>
        <name>[2Fe-2S] cluster</name>
        <dbReference type="ChEBI" id="CHEBI:190135"/>
    </ligand>
</feature>
<dbReference type="GO" id="GO:0016491">
    <property type="term" value="F:oxidoreductase activity"/>
    <property type="evidence" value="ECO:0007669"/>
    <property type="project" value="InterPro"/>
</dbReference>
<dbReference type="RefSeq" id="WP_249301308.1">
    <property type="nucleotide sequence ID" value="NZ_CP060634.1"/>
</dbReference>
<keyword evidence="1" id="KW-0001">2Fe-2S</keyword>
<proteinExistence type="predicted"/>
<dbReference type="PRINTS" id="PR00371">
    <property type="entry name" value="FPNCR"/>
</dbReference>
<dbReference type="InterPro" id="IPR014260">
    <property type="entry name" value="Sulphite_reductase_B"/>
</dbReference>
<dbReference type="InterPro" id="IPR017927">
    <property type="entry name" value="FAD-bd_FR_type"/>
</dbReference>
<feature type="binding site" evidence="1">
    <location>
        <position position="231"/>
    </location>
    <ligand>
        <name>[2Fe-2S] cluster</name>
        <dbReference type="ChEBI" id="CHEBI:190135"/>
    </ligand>
</feature>
<dbReference type="Proteomes" id="UP000515823">
    <property type="component" value="Chromosome"/>
</dbReference>
<dbReference type="SUPFAM" id="SSF52343">
    <property type="entry name" value="Ferredoxin reductase-like, C-terminal NADP-linked domain"/>
    <property type="match status" value="1"/>
</dbReference>
<dbReference type="NCBIfam" id="TIGR02911">
    <property type="entry name" value="sulfite_red_B"/>
    <property type="match status" value="1"/>
</dbReference>
<name>A0A7G9G1N1_9FIRM</name>
<dbReference type="GO" id="GO:0046872">
    <property type="term" value="F:metal ion binding"/>
    <property type="evidence" value="ECO:0007669"/>
    <property type="project" value="UniProtKB-KW"/>
</dbReference>
<keyword evidence="1" id="KW-0408">Iron</keyword>
<dbReference type="SUPFAM" id="SSF63380">
    <property type="entry name" value="Riboflavin synthase domain-like"/>
    <property type="match status" value="1"/>
</dbReference>
<comment type="cofactor">
    <cofactor evidence="1">
        <name>[2Fe-2S] cluster</name>
        <dbReference type="ChEBI" id="CHEBI:190135"/>
    </cofactor>
    <text evidence="1">Binds 1 [2Fe-2S] cluster per subunit.</text>
</comment>
<dbReference type="EMBL" id="CP060634">
    <property type="protein sequence ID" value="QNM04713.1"/>
    <property type="molecule type" value="Genomic_DNA"/>
</dbReference>
<protein>
    <submittedName>
        <fullName evidence="3">Anaerobic sulfite reductase subunit B</fullName>
    </submittedName>
</protein>
<dbReference type="GO" id="GO:0050660">
    <property type="term" value="F:flavin adenine dinucleotide binding"/>
    <property type="evidence" value="ECO:0007669"/>
    <property type="project" value="InterPro"/>
</dbReference>
<gene>
    <name evidence="3" type="primary">asrB</name>
    <name evidence="3" type="ORF">H9Q78_09615</name>
</gene>
<dbReference type="KEGG" id="qdo:H9Q78_09615"/>
<dbReference type="InterPro" id="IPR012165">
    <property type="entry name" value="Cyt_c3_hydrogenase_gsu"/>
</dbReference>
<dbReference type="Pfam" id="PF00175">
    <property type="entry name" value="NAD_binding_1"/>
    <property type="match status" value="1"/>
</dbReference>
<reference evidence="3 4" key="1">
    <citation type="submission" date="2020-08" db="EMBL/GenBank/DDBJ databases">
        <authorList>
            <person name="Liu C."/>
            <person name="Sun Q."/>
        </authorList>
    </citation>
    <scope>NUCLEOTIDE SEQUENCE [LARGE SCALE GENOMIC DNA]</scope>
    <source>
        <strain evidence="3 4">NSJ-38</strain>
    </source>
</reference>
<keyword evidence="4" id="KW-1185">Reference proteome</keyword>
<dbReference type="InterPro" id="IPR001709">
    <property type="entry name" value="Flavoprot_Pyr_Nucl_cyt_Rdtase"/>
</dbReference>
<dbReference type="Gene3D" id="3.40.50.80">
    <property type="entry name" value="Nucleotide-binding domain of ferredoxin-NADP reductase (FNR) module"/>
    <property type="match status" value="1"/>
</dbReference>
<dbReference type="Gene3D" id="2.40.30.10">
    <property type="entry name" value="Translation factors"/>
    <property type="match status" value="1"/>
</dbReference>
<dbReference type="GO" id="GO:0051537">
    <property type="term" value="F:2 iron, 2 sulfur cluster binding"/>
    <property type="evidence" value="ECO:0007669"/>
    <property type="project" value="UniProtKB-KW"/>
</dbReference>
<accession>A0A7G9G1N1</accession>
<evidence type="ECO:0000259" key="2">
    <source>
        <dbReference type="PROSITE" id="PS51384"/>
    </source>
</evidence>
<sequence>MKQNEYVPFLSEIVEVIRHTEIEYTFRIKYLGDVKPGQFFEVSIPKYGEAPISVSGIGDGTIDLTIRRVGKVTNEIFERYKGGRMFLRGPYGNGFCLNDYKGKELVIVAGGTGVSPVRGVMEHFASHMTEIRGLTMIAGFKSPSDILFRDDFSRWSQCAQVILTVDSGGGTEYREGLVTAYIPRLSFADLSNAAAIVVGPPAMMRFSIQALKNRGLEDSQIWISKERKMCCGIGKCGHCRINDTYVCLDGPVFPYTKGRTLID</sequence>